<keyword evidence="4 12" id="KW-0894">Sodium channel</keyword>
<organism evidence="14">
    <name type="scientific">Darwinula stevensoni</name>
    <dbReference type="NCBI Taxonomy" id="69355"/>
    <lineage>
        <taxon>Eukaryota</taxon>
        <taxon>Metazoa</taxon>
        <taxon>Ecdysozoa</taxon>
        <taxon>Arthropoda</taxon>
        <taxon>Crustacea</taxon>
        <taxon>Oligostraca</taxon>
        <taxon>Ostracoda</taxon>
        <taxon>Podocopa</taxon>
        <taxon>Podocopida</taxon>
        <taxon>Darwinulocopina</taxon>
        <taxon>Darwinuloidea</taxon>
        <taxon>Darwinulidae</taxon>
        <taxon>Darwinula</taxon>
    </lineage>
</organism>
<evidence type="ECO:0000256" key="5">
    <source>
        <dbReference type="ARBA" id="ARBA00022692"/>
    </source>
</evidence>
<evidence type="ECO:0000256" key="13">
    <source>
        <dbReference type="SAM" id="Phobius"/>
    </source>
</evidence>
<keyword evidence="3 12" id="KW-0813">Transport</keyword>
<keyword evidence="11 12" id="KW-0407">Ion channel</keyword>
<dbReference type="PANTHER" id="PTHR11690">
    <property type="entry name" value="AMILORIDE-SENSITIVE SODIUM CHANNEL-RELATED"/>
    <property type="match status" value="1"/>
</dbReference>
<evidence type="ECO:0000256" key="9">
    <source>
        <dbReference type="ARBA" id="ARBA00023136"/>
    </source>
</evidence>
<evidence type="ECO:0000313" key="15">
    <source>
        <dbReference type="Proteomes" id="UP000677054"/>
    </source>
</evidence>
<evidence type="ECO:0000313" key="14">
    <source>
        <dbReference type="EMBL" id="CAD7248134.1"/>
    </source>
</evidence>
<keyword evidence="7" id="KW-0915">Sodium</keyword>
<dbReference type="EMBL" id="LR901235">
    <property type="protein sequence ID" value="CAD7248134.1"/>
    <property type="molecule type" value="Genomic_DNA"/>
</dbReference>
<evidence type="ECO:0000256" key="3">
    <source>
        <dbReference type="ARBA" id="ARBA00022448"/>
    </source>
</evidence>
<dbReference type="Proteomes" id="UP000677054">
    <property type="component" value="Unassembled WGS sequence"/>
</dbReference>
<dbReference type="GO" id="GO:0015280">
    <property type="term" value="F:ligand-gated sodium channel activity"/>
    <property type="evidence" value="ECO:0007669"/>
    <property type="project" value="TreeGrafter"/>
</dbReference>
<feature type="transmembrane region" description="Helical" evidence="13">
    <location>
        <begin position="97"/>
        <end position="116"/>
    </location>
</feature>
<keyword evidence="8 12" id="KW-0406">Ion transport</keyword>
<keyword evidence="10 12" id="KW-0739">Sodium transport</keyword>
<evidence type="ECO:0000256" key="6">
    <source>
        <dbReference type="ARBA" id="ARBA00022989"/>
    </source>
</evidence>
<dbReference type="PRINTS" id="PR01078">
    <property type="entry name" value="AMINACHANNEL"/>
</dbReference>
<keyword evidence="15" id="KW-1185">Reference proteome</keyword>
<reference evidence="14" key="1">
    <citation type="submission" date="2020-11" db="EMBL/GenBank/DDBJ databases">
        <authorList>
            <person name="Tran Van P."/>
        </authorList>
    </citation>
    <scope>NUCLEOTIDE SEQUENCE</scope>
</reference>
<evidence type="ECO:0000256" key="12">
    <source>
        <dbReference type="RuleBase" id="RU000679"/>
    </source>
</evidence>
<evidence type="ECO:0000256" key="1">
    <source>
        <dbReference type="ARBA" id="ARBA00004141"/>
    </source>
</evidence>
<evidence type="ECO:0008006" key="16">
    <source>
        <dbReference type="Google" id="ProtNLM"/>
    </source>
</evidence>
<dbReference type="EMBL" id="CAJPEV010001718">
    <property type="protein sequence ID" value="CAG0894008.1"/>
    <property type="molecule type" value="Genomic_DNA"/>
</dbReference>
<sequence>MKESLNAEVKHFITPVHGIREEQNPSFTSTKSSPPQIEESSSECLLLLSKFQYGRKEAAEGKGRVGSNMWNVLGEFYRTTGINGITNASRATHPFRIFVWWFITAVATAATVYGIIQVVMEYLDYSVSTTVSVIVPEYLTFPAVTVCNLSPFPCSSVVAFNGGADLAKILGCDNPVVNGSSNTTSKPSGKNFANDRVTVNTYLYRLARLTPEEKAAIMQDRDEFIRTCTYEGVDCTSYFLPYVNTTYGTCYSFNLILNNDSDPLAGSRKTVFTGKPYGLELELYLNASEWPSSVLSSEGGVRVVIHRHDSLPSPEETGFDARAGSATNVALRQVQTYDCRLKVKVSRLAYPYEHDCYSSWEKCGYYPSNSDIISYDVQVSPSVTEEQTHT</sequence>
<accession>A0A7R9A4Q1</accession>
<keyword evidence="5 12" id="KW-0812">Transmembrane</keyword>
<dbReference type="PANTHER" id="PTHR11690:SF248">
    <property type="entry name" value="PICKPOCKET 17, ISOFORM A"/>
    <property type="match status" value="1"/>
</dbReference>
<evidence type="ECO:0000256" key="11">
    <source>
        <dbReference type="ARBA" id="ARBA00023303"/>
    </source>
</evidence>
<dbReference type="InterPro" id="IPR001873">
    <property type="entry name" value="ENaC"/>
</dbReference>
<evidence type="ECO:0000256" key="10">
    <source>
        <dbReference type="ARBA" id="ARBA00023201"/>
    </source>
</evidence>
<comment type="subcellular location">
    <subcellularLocation>
        <location evidence="1">Membrane</location>
        <topology evidence="1">Multi-pass membrane protein</topology>
    </subcellularLocation>
</comment>
<evidence type="ECO:0000256" key="4">
    <source>
        <dbReference type="ARBA" id="ARBA00022461"/>
    </source>
</evidence>
<evidence type="ECO:0000256" key="7">
    <source>
        <dbReference type="ARBA" id="ARBA00023053"/>
    </source>
</evidence>
<evidence type="ECO:0000256" key="8">
    <source>
        <dbReference type="ARBA" id="ARBA00023065"/>
    </source>
</evidence>
<keyword evidence="9 13" id="KW-0472">Membrane</keyword>
<comment type="similarity">
    <text evidence="2 12">Belongs to the amiloride-sensitive sodium channel (TC 1.A.6) family.</text>
</comment>
<gene>
    <name evidence="14" type="ORF">DSTB1V02_LOCUS7955</name>
</gene>
<evidence type="ECO:0000256" key="2">
    <source>
        <dbReference type="ARBA" id="ARBA00007193"/>
    </source>
</evidence>
<dbReference type="Gene3D" id="2.60.470.10">
    <property type="entry name" value="Acid-sensing ion channels like domains"/>
    <property type="match status" value="1"/>
</dbReference>
<keyword evidence="6 13" id="KW-1133">Transmembrane helix</keyword>
<dbReference type="OrthoDB" id="10051479at2759"/>
<name>A0A7R9A4Q1_9CRUS</name>
<protein>
    <recommendedName>
        <fullName evidence="16">Amiloride-sensitive sodium channel</fullName>
    </recommendedName>
</protein>
<dbReference type="Pfam" id="PF00858">
    <property type="entry name" value="ASC"/>
    <property type="match status" value="1"/>
</dbReference>
<dbReference type="AlphaFoldDB" id="A0A7R9A4Q1"/>
<dbReference type="GO" id="GO:0005886">
    <property type="term" value="C:plasma membrane"/>
    <property type="evidence" value="ECO:0007669"/>
    <property type="project" value="TreeGrafter"/>
</dbReference>
<proteinExistence type="inferred from homology"/>